<dbReference type="PANTHER" id="PTHR10625">
    <property type="entry name" value="HISTONE DEACETYLASE HDAC1-RELATED"/>
    <property type="match status" value="1"/>
</dbReference>
<dbReference type="Pfam" id="PF00850">
    <property type="entry name" value="Hist_deacetyl"/>
    <property type="match status" value="1"/>
</dbReference>
<comment type="similarity">
    <text evidence="1">Belongs to the histone deacetylase family.</text>
</comment>
<dbReference type="Gene3D" id="3.40.800.20">
    <property type="entry name" value="Histone deacetylase domain"/>
    <property type="match status" value="1"/>
</dbReference>
<dbReference type="InterPro" id="IPR023801">
    <property type="entry name" value="His_deacetylse_dom"/>
</dbReference>
<organism evidence="3 4">
    <name type="scientific">Candidatus Nitrobium versatile</name>
    <dbReference type="NCBI Taxonomy" id="2884831"/>
    <lineage>
        <taxon>Bacteria</taxon>
        <taxon>Pseudomonadati</taxon>
        <taxon>Nitrospirota</taxon>
        <taxon>Nitrospiria</taxon>
        <taxon>Nitrospirales</taxon>
        <taxon>Nitrospiraceae</taxon>
        <taxon>Candidatus Nitrobium</taxon>
    </lineage>
</organism>
<dbReference type="EMBL" id="JAIOIV010000035">
    <property type="protein sequence ID" value="MBZ0155559.1"/>
    <property type="molecule type" value="Genomic_DNA"/>
</dbReference>
<dbReference type="InterPro" id="IPR000286">
    <property type="entry name" value="HDACs"/>
</dbReference>
<name>A0A953JB55_9BACT</name>
<dbReference type="InterPro" id="IPR023696">
    <property type="entry name" value="Ureohydrolase_dom_sf"/>
</dbReference>
<reference evidence="3" key="2">
    <citation type="submission" date="2021-08" db="EMBL/GenBank/DDBJ databases">
        <authorList>
            <person name="Dalcin Martins P."/>
        </authorList>
    </citation>
    <scope>NUCLEOTIDE SEQUENCE</scope>
    <source>
        <strain evidence="3">MAG_39</strain>
    </source>
</reference>
<evidence type="ECO:0000313" key="4">
    <source>
        <dbReference type="Proteomes" id="UP000705867"/>
    </source>
</evidence>
<evidence type="ECO:0000256" key="1">
    <source>
        <dbReference type="ARBA" id="ARBA00005947"/>
    </source>
</evidence>
<comment type="caution">
    <text evidence="3">The sequence shown here is derived from an EMBL/GenBank/DDBJ whole genome shotgun (WGS) entry which is preliminary data.</text>
</comment>
<dbReference type="GO" id="GO:0040029">
    <property type="term" value="P:epigenetic regulation of gene expression"/>
    <property type="evidence" value="ECO:0007669"/>
    <property type="project" value="TreeGrafter"/>
</dbReference>
<dbReference type="PANTHER" id="PTHR10625:SF10">
    <property type="entry name" value="HISTONE DEACETYLASE HDAC1"/>
    <property type="match status" value="1"/>
</dbReference>
<dbReference type="CDD" id="cd09992">
    <property type="entry name" value="HDAC_classII"/>
    <property type="match status" value="1"/>
</dbReference>
<dbReference type="AlphaFoldDB" id="A0A953JB55"/>
<dbReference type="InterPro" id="IPR037138">
    <property type="entry name" value="His_deacetylse_dom_sf"/>
</dbReference>
<proteinExistence type="inferred from homology"/>
<feature type="domain" description="Histone deacetylase" evidence="2">
    <location>
        <begin position="21"/>
        <end position="302"/>
    </location>
</feature>
<reference evidence="3" key="1">
    <citation type="journal article" date="2021" name="bioRxiv">
        <title>Unraveling nitrogen, sulfur and carbon metabolic pathways and microbial community transcriptional responses to substrate deprivation and toxicity stresses in a bioreactor mimicking anoxic brackish coastal sediment conditions.</title>
        <authorList>
            <person name="Martins P.D."/>
            <person name="Echeveste M.J."/>
            <person name="Arshad A."/>
            <person name="Kurth J."/>
            <person name="Ouboter H."/>
            <person name="Jetten M.S.M."/>
            <person name="Welte C.U."/>
        </authorList>
    </citation>
    <scope>NUCLEOTIDE SEQUENCE</scope>
    <source>
        <strain evidence="3">MAG_39</strain>
    </source>
</reference>
<protein>
    <submittedName>
        <fullName evidence="3">Histone deacetylase</fullName>
    </submittedName>
</protein>
<dbReference type="Proteomes" id="UP000705867">
    <property type="component" value="Unassembled WGS sequence"/>
</dbReference>
<dbReference type="PRINTS" id="PR01270">
    <property type="entry name" value="HDASUPER"/>
</dbReference>
<evidence type="ECO:0000313" key="3">
    <source>
        <dbReference type="EMBL" id="MBZ0155559.1"/>
    </source>
</evidence>
<dbReference type="SUPFAM" id="SSF52768">
    <property type="entry name" value="Arginase/deacetylase"/>
    <property type="match status" value="1"/>
</dbReference>
<gene>
    <name evidence="3" type="ORF">K8I29_05000</name>
</gene>
<dbReference type="GO" id="GO:0004407">
    <property type="term" value="F:histone deacetylase activity"/>
    <property type="evidence" value="ECO:0007669"/>
    <property type="project" value="TreeGrafter"/>
</dbReference>
<evidence type="ECO:0000259" key="2">
    <source>
        <dbReference type="Pfam" id="PF00850"/>
    </source>
</evidence>
<accession>A0A953JB55</accession>
<sequence>MKEVGFLYDEVFLRHEPPPWHPERKARLAHIVATLRKTGLWRKLRHIPPRRAGFDDIALVHTREHIEKIKACSKDGCLDPDTYTSKGSLEAALYAAGALMEAVDRCRAREISRAFCAVRPPGHHAEADCSMGFCLFNNIAIGARYARKIGYERVFIVDFDAHHGNGTQHIFEEDDTVFYFSTHQYPYYPETGKDLERGRGKGQGYTYNVQIQVGSGNKDYLYVYQDIVPDLVRRFAPDLILVSAGYDIHAQDPHADIRVTSEGIRGIVRSILASSPRPMIFTLEGGYDLDSLAESVCITIEEMLDKRNICERE</sequence>